<feature type="compositionally biased region" description="Basic and acidic residues" evidence="1">
    <location>
        <begin position="102"/>
        <end position="114"/>
    </location>
</feature>
<organism evidence="2 3">
    <name type="scientific">Caerostris extrusa</name>
    <name type="common">Bark spider</name>
    <name type="synonym">Caerostris bankana</name>
    <dbReference type="NCBI Taxonomy" id="172846"/>
    <lineage>
        <taxon>Eukaryota</taxon>
        <taxon>Metazoa</taxon>
        <taxon>Ecdysozoa</taxon>
        <taxon>Arthropoda</taxon>
        <taxon>Chelicerata</taxon>
        <taxon>Arachnida</taxon>
        <taxon>Araneae</taxon>
        <taxon>Araneomorphae</taxon>
        <taxon>Entelegynae</taxon>
        <taxon>Araneoidea</taxon>
        <taxon>Araneidae</taxon>
        <taxon>Caerostris</taxon>
    </lineage>
</organism>
<dbReference type="EMBL" id="BPLR01015422">
    <property type="protein sequence ID" value="GIY75967.1"/>
    <property type="molecule type" value="Genomic_DNA"/>
</dbReference>
<feature type="region of interest" description="Disordered" evidence="1">
    <location>
        <begin position="72"/>
        <end position="118"/>
    </location>
</feature>
<keyword evidence="3" id="KW-1185">Reference proteome</keyword>
<evidence type="ECO:0000256" key="1">
    <source>
        <dbReference type="SAM" id="MobiDB-lite"/>
    </source>
</evidence>
<sequence length="136" mass="14723">MKYIASYLFTSPYRNSGTLPQSLALVTTEHEIPELCLKTTASEHGSLSAGALLPKRTCSWGDAELAFRVARKQKGKKKAGGGGDSAFFGGRGSFAETGCRPTTRDRRGRHEPSGRVRKAPLDVRMAVTPSCHVHHP</sequence>
<evidence type="ECO:0000313" key="2">
    <source>
        <dbReference type="EMBL" id="GIY75967.1"/>
    </source>
</evidence>
<reference evidence="2 3" key="1">
    <citation type="submission" date="2021-06" db="EMBL/GenBank/DDBJ databases">
        <title>Caerostris extrusa draft genome.</title>
        <authorList>
            <person name="Kono N."/>
            <person name="Arakawa K."/>
        </authorList>
    </citation>
    <scope>NUCLEOTIDE SEQUENCE [LARGE SCALE GENOMIC DNA]</scope>
</reference>
<proteinExistence type="predicted"/>
<protein>
    <submittedName>
        <fullName evidence="2">Uncharacterized protein</fullName>
    </submittedName>
</protein>
<dbReference type="AlphaFoldDB" id="A0AAV4VZU7"/>
<gene>
    <name evidence="2" type="ORF">CEXT_812461</name>
</gene>
<dbReference type="Proteomes" id="UP001054945">
    <property type="component" value="Unassembled WGS sequence"/>
</dbReference>
<comment type="caution">
    <text evidence="2">The sequence shown here is derived from an EMBL/GenBank/DDBJ whole genome shotgun (WGS) entry which is preliminary data.</text>
</comment>
<feature type="compositionally biased region" description="Gly residues" evidence="1">
    <location>
        <begin position="80"/>
        <end position="92"/>
    </location>
</feature>
<evidence type="ECO:0000313" key="3">
    <source>
        <dbReference type="Proteomes" id="UP001054945"/>
    </source>
</evidence>
<name>A0AAV4VZU7_CAEEX</name>
<accession>A0AAV4VZU7</accession>